<organism evidence="1 2">
    <name type="scientific">Trichonephila clavipes</name>
    <name type="common">Golden silk orbweaver</name>
    <name type="synonym">Nephila clavipes</name>
    <dbReference type="NCBI Taxonomy" id="2585209"/>
    <lineage>
        <taxon>Eukaryota</taxon>
        <taxon>Metazoa</taxon>
        <taxon>Ecdysozoa</taxon>
        <taxon>Arthropoda</taxon>
        <taxon>Chelicerata</taxon>
        <taxon>Arachnida</taxon>
        <taxon>Araneae</taxon>
        <taxon>Araneomorphae</taxon>
        <taxon>Entelegynae</taxon>
        <taxon>Araneoidea</taxon>
        <taxon>Nephilidae</taxon>
        <taxon>Trichonephila</taxon>
    </lineage>
</organism>
<sequence length="112" mass="12678">MVPMFQAFTMSIDAKCQEIVYGATIRLLPIVPLTLVGPRLFAVNGPHHTSLDNQVGQSPYHRKETWKTIYRLSAQSSCPYPVLCLRWPLLQPPNVQARVRAESRFALFHTSA</sequence>
<protein>
    <submittedName>
        <fullName evidence="1">Uncharacterized protein</fullName>
    </submittedName>
</protein>
<evidence type="ECO:0000313" key="1">
    <source>
        <dbReference type="EMBL" id="GFX97542.1"/>
    </source>
</evidence>
<dbReference type="AlphaFoldDB" id="A0A8X6RYZ9"/>
<keyword evidence="2" id="KW-1185">Reference proteome</keyword>
<dbReference type="Proteomes" id="UP000887159">
    <property type="component" value="Unassembled WGS sequence"/>
</dbReference>
<reference evidence="1" key="1">
    <citation type="submission" date="2020-08" db="EMBL/GenBank/DDBJ databases">
        <title>Multicomponent nature underlies the extraordinary mechanical properties of spider dragline silk.</title>
        <authorList>
            <person name="Kono N."/>
            <person name="Nakamura H."/>
            <person name="Mori M."/>
            <person name="Yoshida Y."/>
            <person name="Ohtoshi R."/>
            <person name="Malay A.D."/>
            <person name="Moran D.A.P."/>
            <person name="Tomita M."/>
            <person name="Numata K."/>
            <person name="Arakawa K."/>
        </authorList>
    </citation>
    <scope>NUCLEOTIDE SEQUENCE</scope>
</reference>
<gene>
    <name evidence="1" type="ORF">TNCV_2841021</name>
</gene>
<accession>A0A8X6RYZ9</accession>
<comment type="caution">
    <text evidence="1">The sequence shown here is derived from an EMBL/GenBank/DDBJ whole genome shotgun (WGS) entry which is preliminary data.</text>
</comment>
<dbReference type="EMBL" id="BMAU01021198">
    <property type="protein sequence ID" value="GFX97542.1"/>
    <property type="molecule type" value="Genomic_DNA"/>
</dbReference>
<proteinExistence type="predicted"/>
<evidence type="ECO:0000313" key="2">
    <source>
        <dbReference type="Proteomes" id="UP000887159"/>
    </source>
</evidence>
<name>A0A8X6RYZ9_TRICX</name>